<proteinExistence type="predicted"/>
<accession>A0A1F2PEC6</accession>
<dbReference type="PANTHER" id="PTHR43384">
    <property type="entry name" value="SEPTUM SITE-DETERMINING PROTEIN MIND HOMOLOG, CHLOROPLASTIC-RELATED"/>
    <property type="match status" value="1"/>
</dbReference>
<evidence type="ECO:0000259" key="1">
    <source>
        <dbReference type="Pfam" id="PF01656"/>
    </source>
</evidence>
<comment type="caution">
    <text evidence="2">The sequence shown here is derived from an EMBL/GenBank/DDBJ whole genome shotgun (WGS) entry which is preliminary data.</text>
</comment>
<dbReference type="STRING" id="52694.ACWI_32010"/>
<dbReference type="InterPro" id="IPR002586">
    <property type="entry name" value="CobQ/CobB/MinD/ParA_Nub-bd_dom"/>
</dbReference>
<evidence type="ECO:0000313" key="2">
    <source>
        <dbReference type="EMBL" id="OFV69344.1"/>
    </source>
</evidence>
<dbReference type="GO" id="GO:0051782">
    <property type="term" value="P:negative regulation of cell division"/>
    <property type="evidence" value="ECO:0007669"/>
    <property type="project" value="TreeGrafter"/>
</dbReference>
<dbReference type="Pfam" id="PF01656">
    <property type="entry name" value="CbiA"/>
    <property type="match status" value="1"/>
</dbReference>
<dbReference type="OrthoDB" id="9779073at2"/>
<dbReference type="Gene3D" id="3.40.50.300">
    <property type="entry name" value="P-loop containing nucleotide triphosphate hydrolases"/>
    <property type="match status" value="1"/>
</dbReference>
<dbReference type="InterPro" id="IPR014433">
    <property type="entry name" value="CooC"/>
</dbReference>
<dbReference type="AlphaFoldDB" id="A0A1F2PEC6"/>
<protein>
    <submittedName>
        <fullName evidence="2">Septum site-determining protein MinD</fullName>
    </submittedName>
</protein>
<dbReference type="PIRSF" id="PIRSF005647">
    <property type="entry name" value="CooC"/>
    <property type="match status" value="1"/>
</dbReference>
<gene>
    <name evidence="2" type="primary">minD_2</name>
    <name evidence="2" type="ORF">ACWI_32010</name>
</gene>
<name>A0A1F2PEC6_9FIRM</name>
<dbReference type="PANTHER" id="PTHR43384:SF7">
    <property type="entry name" value="CARBON-MONOXIDE DEHYDROGENASE ACCESSORY PROTEIN"/>
    <property type="match status" value="1"/>
</dbReference>
<dbReference type="SUPFAM" id="SSF52540">
    <property type="entry name" value="P-loop containing nucleoside triphosphate hydrolases"/>
    <property type="match status" value="1"/>
</dbReference>
<dbReference type="InterPro" id="IPR027417">
    <property type="entry name" value="P-loop_NTPase"/>
</dbReference>
<sequence length="262" mass="28305">MAFNIAVAGKGGVGKTSLTGMLIEYLVAEGLGPILAVDADANANLNEVLGEEVDLSIGEIKEEVNRAEMEGVPLPPGVTKTDFLRLRLNQAVAEGNGYDLLVMGRSQGAGCYCYVNGILKTQLDMLASNYQYIIVDNEAGMEHLSRGTLGRIDMLILVSDCSRRGIQAVGRIKELVSELKLKVPVIKLIVNRAPDGILNEGTAEEIEKQGLDLIGVVPLDQNVFEYDAYGKPLVQLPADSPAKMALRDIVNKLEIIKNNKNK</sequence>
<feature type="domain" description="CobQ/CobB/MinD/ParA nucleotide binding" evidence="1">
    <location>
        <begin position="6"/>
        <end position="233"/>
    </location>
</feature>
<dbReference type="InterPro" id="IPR050625">
    <property type="entry name" value="ParA/MinD_ATPase"/>
</dbReference>
<reference evidence="2 3" key="1">
    <citation type="submission" date="2015-09" db="EMBL/GenBank/DDBJ databases">
        <title>Genome sequence of Acetobacterium wieringae DSM 1911.</title>
        <authorList>
            <person name="Poehlein A."/>
            <person name="Bengelsdorf F.R."/>
            <person name="Schiel-Bengelsdorf B."/>
            <person name="Duerre P."/>
            <person name="Daniel R."/>
        </authorList>
    </citation>
    <scope>NUCLEOTIDE SEQUENCE [LARGE SCALE GENOMIC DNA]</scope>
    <source>
        <strain evidence="2 3">DSM 1911</strain>
    </source>
</reference>
<organism evidence="2 3">
    <name type="scientific">Acetobacterium wieringae</name>
    <dbReference type="NCBI Taxonomy" id="52694"/>
    <lineage>
        <taxon>Bacteria</taxon>
        <taxon>Bacillati</taxon>
        <taxon>Bacillota</taxon>
        <taxon>Clostridia</taxon>
        <taxon>Eubacteriales</taxon>
        <taxon>Eubacteriaceae</taxon>
        <taxon>Acetobacterium</taxon>
    </lineage>
</organism>
<dbReference type="GO" id="GO:0005524">
    <property type="term" value="F:ATP binding"/>
    <property type="evidence" value="ECO:0007669"/>
    <property type="project" value="TreeGrafter"/>
</dbReference>
<dbReference type="Proteomes" id="UP000176244">
    <property type="component" value="Unassembled WGS sequence"/>
</dbReference>
<dbReference type="GO" id="GO:0016887">
    <property type="term" value="F:ATP hydrolysis activity"/>
    <property type="evidence" value="ECO:0007669"/>
    <property type="project" value="TreeGrafter"/>
</dbReference>
<dbReference type="EMBL" id="LKEU01000042">
    <property type="protein sequence ID" value="OFV69344.1"/>
    <property type="molecule type" value="Genomic_DNA"/>
</dbReference>
<dbReference type="RefSeq" id="WP_070372456.1">
    <property type="nucleotide sequence ID" value="NZ_LKEU01000042.1"/>
</dbReference>
<dbReference type="GO" id="GO:0005829">
    <property type="term" value="C:cytosol"/>
    <property type="evidence" value="ECO:0007669"/>
    <property type="project" value="TreeGrafter"/>
</dbReference>
<dbReference type="GO" id="GO:0009898">
    <property type="term" value="C:cytoplasmic side of plasma membrane"/>
    <property type="evidence" value="ECO:0007669"/>
    <property type="project" value="TreeGrafter"/>
</dbReference>
<evidence type="ECO:0000313" key="3">
    <source>
        <dbReference type="Proteomes" id="UP000176244"/>
    </source>
</evidence>